<accession>A0A0E9W5Y4</accession>
<organism evidence="1">
    <name type="scientific">Anguilla anguilla</name>
    <name type="common">European freshwater eel</name>
    <name type="synonym">Muraena anguilla</name>
    <dbReference type="NCBI Taxonomy" id="7936"/>
    <lineage>
        <taxon>Eukaryota</taxon>
        <taxon>Metazoa</taxon>
        <taxon>Chordata</taxon>
        <taxon>Craniata</taxon>
        <taxon>Vertebrata</taxon>
        <taxon>Euteleostomi</taxon>
        <taxon>Actinopterygii</taxon>
        <taxon>Neopterygii</taxon>
        <taxon>Teleostei</taxon>
        <taxon>Anguilliformes</taxon>
        <taxon>Anguillidae</taxon>
        <taxon>Anguilla</taxon>
    </lineage>
</organism>
<reference evidence="1" key="1">
    <citation type="submission" date="2014-11" db="EMBL/GenBank/DDBJ databases">
        <authorList>
            <person name="Amaro Gonzalez C."/>
        </authorList>
    </citation>
    <scope>NUCLEOTIDE SEQUENCE</scope>
</reference>
<dbReference type="EMBL" id="GBXM01022803">
    <property type="protein sequence ID" value="JAH85774.1"/>
    <property type="molecule type" value="Transcribed_RNA"/>
</dbReference>
<reference evidence="1" key="2">
    <citation type="journal article" date="2015" name="Fish Shellfish Immunol.">
        <title>Early steps in the European eel (Anguilla anguilla)-Vibrio vulnificus interaction in the gills: Role of the RtxA13 toxin.</title>
        <authorList>
            <person name="Callol A."/>
            <person name="Pajuelo D."/>
            <person name="Ebbesson L."/>
            <person name="Teles M."/>
            <person name="MacKenzie S."/>
            <person name="Amaro C."/>
        </authorList>
    </citation>
    <scope>NUCLEOTIDE SEQUENCE</scope>
</reference>
<evidence type="ECO:0000313" key="1">
    <source>
        <dbReference type="EMBL" id="JAH85774.1"/>
    </source>
</evidence>
<name>A0A0E9W5Y4_ANGAN</name>
<dbReference type="AlphaFoldDB" id="A0A0E9W5Y4"/>
<sequence>MNLGDTERKRNRKACMALNVLQLSCAVTPLLPIPVIDSHLQCCIIIG</sequence>
<proteinExistence type="predicted"/>
<protein>
    <submittedName>
        <fullName evidence="1">Uncharacterized protein</fullName>
    </submittedName>
</protein>